<evidence type="ECO:0000259" key="2">
    <source>
        <dbReference type="SMART" id="SM00474"/>
    </source>
</evidence>
<dbReference type="SUPFAM" id="SSF53167">
    <property type="entry name" value="Purine and uridine phosphorylases"/>
    <property type="match status" value="1"/>
</dbReference>
<dbReference type="EMBL" id="CAJPDQ010000010">
    <property type="protein sequence ID" value="CAF9915897.1"/>
    <property type="molecule type" value="Genomic_DNA"/>
</dbReference>
<dbReference type="InterPro" id="IPR053137">
    <property type="entry name" value="NLR-like"/>
</dbReference>
<name>A0A8H3F079_9LECA</name>
<keyword evidence="4" id="KW-1185">Reference proteome</keyword>
<dbReference type="PANTHER" id="PTHR46082">
    <property type="entry name" value="ATP/GTP-BINDING PROTEIN-RELATED"/>
    <property type="match status" value="1"/>
</dbReference>
<dbReference type="OrthoDB" id="1920326at2759"/>
<dbReference type="InterPro" id="IPR036397">
    <property type="entry name" value="RNaseH_sf"/>
</dbReference>
<dbReference type="PANTHER" id="PTHR46082:SF6">
    <property type="entry name" value="AAA+ ATPASE DOMAIN-CONTAINING PROTEIN-RELATED"/>
    <property type="match status" value="1"/>
</dbReference>
<evidence type="ECO:0000313" key="4">
    <source>
        <dbReference type="Proteomes" id="UP000664169"/>
    </source>
</evidence>
<dbReference type="InterPro" id="IPR012337">
    <property type="entry name" value="RNaseH-like_sf"/>
</dbReference>
<feature type="region of interest" description="Disordered" evidence="1">
    <location>
        <begin position="598"/>
        <end position="668"/>
    </location>
</feature>
<dbReference type="AlphaFoldDB" id="A0A8H3F079"/>
<dbReference type="Pfam" id="PF01048">
    <property type="entry name" value="PNP_UDP_1"/>
    <property type="match status" value="1"/>
</dbReference>
<dbReference type="GO" id="GO:0003676">
    <property type="term" value="F:nucleic acid binding"/>
    <property type="evidence" value="ECO:0007669"/>
    <property type="project" value="InterPro"/>
</dbReference>
<comment type="caution">
    <text evidence="3">The sequence shown here is derived from an EMBL/GenBank/DDBJ whole genome shotgun (WGS) entry which is preliminary data.</text>
</comment>
<dbReference type="GO" id="GO:0009116">
    <property type="term" value="P:nucleoside metabolic process"/>
    <property type="evidence" value="ECO:0007669"/>
    <property type="project" value="InterPro"/>
</dbReference>
<dbReference type="Gene3D" id="3.30.420.10">
    <property type="entry name" value="Ribonuclease H-like superfamily/Ribonuclease H"/>
    <property type="match status" value="1"/>
</dbReference>
<evidence type="ECO:0000313" key="3">
    <source>
        <dbReference type="EMBL" id="CAF9915897.1"/>
    </source>
</evidence>
<accession>A0A8H3F079</accession>
<dbReference type="Gene3D" id="3.40.50.1580">
    <property type="entry name" value="Nucleoside phosphorylase domain"/>
    <property type="match status" value="1"/>
</dbReference>
<dbReference type="InterPro" id="IPR002562">
    <property type="entry name" value="3'-5'_exonuclease_dom"/>
</dbReference>
<feature type="compositionally biased region" description="Polar residues" evidence="1">
    <location>
        <begin position="628"/>
        <end position="637"/>
    </location>
</feature>
<dbReference type="SUPFAM" id="SSF53098">
    <property type="entry name" value="Ribonuclease H-like"/>
    <property type="match status" value="1"/>
</dbReference>
<sequence>MRMASHHRPSSRDGFEIAILCAVNVEVSAVESLFDEDRESDPSYGKAPGDKNEYKIGRIANRNVVLVYLPEEGINSAARTAIWLKISFTNIRLALLVGICGGVPISGEGDDIFLGDVVISTGIVQYDLGRLYPNVFSTKNRMESNLSRPQTQIRAFLAKLQAGETRRTLQENTYQNLLKIARIQNVAFPGAAKDRLYQPGYRPQTPTCGGLQNLLTLFERKPYGLPHGTQRSIVENANLHEGQLSKPKIHFGKMVSGNFAVRSSLHRTEVASVEGIIAFEMDGAAVWEELPTIVVKSVCDYADSHKNKDWQKYAACVAAASSKAIISEYKVSNEETSFPTTVTDSNEFRIPPSELGLAVEMKRAGKPIFWSYKMYCDRASNPVNVHYSRSIAESEVLARMFVGERVVGFGMHWLTPGVSAVPENELAPGLDEEYNISLVVLAKEDNICIFQIALHKGNSTEEKIAPTLKRILEASSTLKAGVGIFDFQDTRLFTRFGIKLKGIFELADLHNVVGRQEYSTPKRGFNSYQVPMDDLIEEHLCLEYYDSKTLRLSDWSKSPLSQEQISYAANDAYAGYQLFRTMDAKRLGMEPIRQLPLPAEQQSLEQTRGKESSQQSSLRRRREPGVFSATSPSSQPWTAREELAEESPTRKKRNTSPGPIRRSLFPQSKEKSQEKFIWEQGELIFNFGKHETRSLRDIAANEPSYLKWMLKSEFPFSKDVIKLVRDALNGIFPTEPLRDLDLPLRPVESISNSLSETSPTFDQVPHSG</sequence>
<dbReference type="CDD" id="cd06141">
    <property type="entry name" value="WRN_exo"/>
    <property type="match status" value="1"/>
</dbReference>
<dbReference type="SMART" id="SM00474">
    <property type="entry name" value="35EXOc"/>
    <property type="match status" value="1"/>
</dbReference>
<organism evidence="3 4">
    <name type="scientific">Gomphillus americanus</name>
    <dbReference type="NCBI Taxonomy" id="1940652"/>
    <lineage>
        <taxon>Eukaryota</taxon>
        <taxon>Fungi</taxon>
        <taxon>Dikarya</taxon>
        <taxon>Ascomycota</taxon>
        <taxon>Pezizomycotina</taxon>
        <taxon>Lecanoromycetes</taxon>
        <taxon>OSLEUM clade</taxon>
        <taxon>Ostropomycetidae</taxon>
        <taxon>Ostropales</taxon>
        <taxon>Graphidaceae</taxon>
        <taxon>Gomphilloideae</taxon>
        <taxon>Gomphillus</taxon>
    </lineage>
</organism>
<protein>
    <recommendedName>
        <fullName evidence="2">3'-5' exonuclease domain-containing protein</fullName>
    </recommendedName>
</protein>
<dbReference type="InterPro" id="IPR035994">
    <property type="entry name" value="Nucleoside_phosphorylase_sf"/>
</dbReference>
<reference evidence="3" key="1">
    <citation type="submission" date="2021-03" db="EMBL/GenBank/DDBJ databases">
        <authorList>
            <person name="Tagirdzhanova G."/>
        </authorList>
    </citation>
    <scope>NUCLEOTIDE SEQUENCE</scope>
</reference>
<dbReference type="Pfam" id="PF01612">
    <property type="entry name" value="DNA_pol_A_exo1"/>
    <property type="match status" value="1"/>
</dbReference>
<proteinExistence type="predicted"/>
<dbReference type="InterPro" id="IPR000845">
    <property type="entry name" value="Nucleoside_phosphorylase_d"/>
</dbReference>
<dbReference type="Pfam" id="PF20600">
    <property type="entry name" value="ExoX-like_C"/>
    <property type="match status" value="1"/>
</dbReference>
<feature type="domain" description="3'-5' exonuclease" evidence="2">
    <location>
        <begin position="418"/>
        <end position="587"/>
    </location>
</feature>
<gene>
    <name evidence="3" type="ORF">GOMPHAMPRED_000887</name>
</gene>
<dbReference type="Proteomes" id="UP000664169">
    <property type="component" value="Unassembled WGS sequence"/>
</dbReference>
<dbReference type="InterPro" id="IPR046768">
    <property type="entry name" value="ExoX-like_C"/>
</dbReference>
<evidence type="ECO:0000256" key="1">
    <source>
        <dbReference type="SAM" id="MobiDB-lite"/>
    </source>
</evidence>
<dbReference type="GO" id="GO:0008408">
    <property type="term" value="F:3'-5' exonuclease activity"/>
    <property type="evidence" value="ECO:0007669"/>
    <property type="project" value="InterPro"/>
</dbReference>